<reference evidence="1" key="1">
    <citation type="journal article" date="2017" name="Nature">
        <title>The sunflower genome provides insights into oil metabolism, flowering and Asterid evolution.</title>
        <authorList>
            <person name="Badouin H."/>
            <person name="Gouzy J."/>
            <person name="Grassa C.J."/>
            <person name="Murat F."/>
            <person name="Staton S.E."/>
            <person name="Cottret L."/>
            <person name="Lelandais-Briere C."/>
            <person name="Owens G.L."/>
            <person name="Carrere S."/>
            <person name="Mayjonade B."/>
            <person name="Legrand L."/>
            <person name="Gill N."/>
            <person name="Kane N.C."/>
            <person name="Bowers J.E."/>
            <person name="Hubner S."/>
            <person name="Bellec A."/>
            <person name="Berard A."/>
            <person name="Berges H."/>
            <person name="Blanchet N."/>
            <person name="Boniface M.C."/>
            <person name="Brunel D."/>
            <person name="Catrice O."/>
            <person name="Chaidir N."/>
            <person name="Claudel C."/>
            <person name="Donnadieu C."/>
            <person name="Faraut T."/>
            <person name="Fievet G."/>
            <person name="Helmstetter N."/>
            <person name="King M."/>
            <person name="Knapp S.J."/>
            <person name="Lai Z."/>
            <person name="Le Paslier M.C."/>
            <person name="Lippi Y."/>
            <person name="Lorenzon L."/>
            <person name="Mandel J.R."/>
            <person name="Marage G."/>
            <person name="Marchand G."/>
            <person name="Marquand E."/>
            <person name="Bret-Mestries E."/>
            <person name="Morien E."/>
            <person name="Nambeesan S."/>
            <person name="Nguyen T."/>
            <person name="Pegot-Espagnet P."/>
            <person name="Pouilly N."/>
            <person name="Raftis F."/>
            <person name="Sallet E."/>
            <person name="Schiex T."/>
            <person name="Thomas J."/>
            <person name="Vandecasteele C."/>
            <person name="Vares D."/>
            <person name="Vear F."/>
            <person name="Vautrin S."/>
            <person name="Crespi M."/>
            <person name="Mangin B."/>
            <person name="Burke J.M."/>
            <person name="Salse J."/>
            <person name="Munos S."/>
            <person name="Vincourt P."/>
            <person name="Rieseberg L.H."/>
            <person name="Langlade N.B."/>
        </authorList>
    </citation>
    <scope>NUCLEOTIDE SEQUENCE</scope>
    <source>
        <tissue evidence="1">Leaves</tissue>
    </source>
</reference>
<evidence type="ECO:0000313" key="1">
    <source>
        <dbReference type="EMBL" id="KAF5779733.1"/>
    </source>
</evidence>
<proteinExistence type="predicted"/>
<dbReference type="AlphaFoldDB" id="A0A9K3HJV6"/>
<dbReference type="EMBL" id="MNCJ02000327">
    <property type="protein sequence ID" value="KAF5779733.1"/>
    <property type="molecule type" value="Genomic_DNA"/>
</dbReference>
<dbReference type="Gramene" id="mRNA:HanXRQr2_Chr12g0562971">
    <property type="protein sequence ID" value="CDS:HanXRQr2_Chr12g0562971.1"/>
    <property type="gene ID" value="HanXRQr2_Chr12g0562971"/>
</dbReference>
<reference evidence="1" key="2">
    <citation type="submission" date="2020-06" db="EMBL/GenBank/DDBJ databases">
        <title>Helianthus annuus Genome sequencing and assembly Release 2.</title>
        <authorList>
            <person name="Gouzy J."/>
            <person name="Langlade N."/>
            <person name="Munos S."/>
        </authorList>
    </citation>
    <scope>NUCLEOTIDE SEQUENCE</scope>
    <source>
        <tissue evidence="1">Leaves</tissue>
    </source>
</reference>
<keyword evidence="2" id="KW-1185">Reference proteome</keyword>
<accession>A0A9K3HJV6</accession>
<dbReference type="Proteomes" id="UP000215914">
    <property type="component" value="Unassembled WGS sequence"/>
</dbReference>
<evidence type="ECO:0000313" key="2">
    <source>
        <dbReference type="Proteomes" id="UP000215914"/>
    </source>
</evidence>
<protein>
    <submittedName>
        <fullName evidence="1">Uncharacterized protein</fullName>
    </submittedName>
</protein>
<name>A0A9K3HJV6_HELAN</name>
<gene>
    <name evidence="1" type="ORF">HanXRQr2_Chr12g0562971</name>
</gene>
<sequence>MICKKIHIVGVKKIHIVGYNIKKVHKEESKLSKWSMKFGHICHFCSKLKHLNCQIPYKWFEIFQMKKPDYDPDS</sequence>
<organism evidence="1 2">
    <name type="scientific">Helianthus annuus</name>
    <name type="common">Common sunflower</name>
    <dbReference type="NCBI Taxonomy" id="4232"/>
    <lineage>
        <taxon>Eukaryota</taxon>
        <taxon>Viridiplantae</taxon>
        <taxon>Streptophyta</taxon>
        <taxon>Embryophyta</taxon>
        <taxon>Tracheophyta</taxon>
        <taxon>Spermatophyta</taxon>
        <taxon>Magnoliopsida</taxon>
        <taxon>eudicotyledons</taxon>
        <taxon>Gunneridae</taxon>
        <taxon>Pentapetalae</taxon>
        <taxon>asterids</taxon>
        <taxon>campanulids</taxon>
        <taxon>Asterales</taxon>
        <taxon>Asteraceae</taxon>
        <taxon>Asteroideae</taxon>
        <taxon>Heliantheae alliance</taxon>
        <taxon>Heliantheae</taxon>
        <taxon>Helianthus</taxon>
    </lineage>
</organism>
<comment type="caution">
    <text evidence="1">The sequence shown here is derived from an EMBL/GenBank/DDBJ whole genome shotgun (WGS) entry which is preliminary data.</text>
</comment>